<organism evidence="2 4">
    <name type="scientific">Nocardia cyriacigeorgica</name>
    <dbReference type="NCBI Taxonomy" id="135487"/>
    <lineage>
        <taxon>Bacteria</taxon>
        <taxon>Bacillati</taxon>
        <taxon>Actinomycetota</taxon>
        <taxon>Actinomycetes</taxon>
        <taxon>Mycobacteriales</taxon>
        <taxon>Nocardiaceae</taxon>
        <taxon>Nocardia</taxon>
    </lineage>
</organism>
<dbReference type="InterPro" id="IPR052897">
    <property type="entry name" value="Sec-Metab_Biosynth_Hydrolase"/>
</dbReference>
<protein>
    <submittedName>
        <fullName evidence="2">Alpha/beta hydrolase</fullName>
    </submittedName>
</protein>
<dbReference type="EMBL" id="JAAGUX010000059">
    <property type="protein sequence ID" value="NEW58640.1"/>
    <property type="molecule type" value="Genomic_DNA"/>
</dbReference>
<reference evidence="4 5" key="1">
    <citation type="submission" date="2020-01" db="EMBL/GenBank/DDBJ databases">
        <title>Genetics and antimicrobial susceptibilities of Nocardia species isolated from the soil; a comparison with species isolated from humans.</title>
        <authorList>
            <person name="Carrasco G."/>
            <person name="Monzon S."/>
            <person name="Sansegundo M."/>
            <person name="Garcia E."/>
            <person name="Garrido N."/>
            <person name="Medina M.J."/>
            <person name="Villalon P."/>
            <person name="Ramirez-Arocha A.C."/>
            <person name="Jimenez P."/>
            <person name="Cuesta I."/>
            <person name="Valdezate S."/>
        </authorList>
    </citation>
    <scope>NUCLEOTIDE SEQUENCE [LARGE SCALE GENOMIC DNA]</scope>
    <source>
        <strain evidence="2 4">CNM20110639</strain>
        <strain evidence="3 5">CNM20110649</strain>
    </source>
</reference>
<proteinExistence type="predicted"/>
<feature type="domain" description="AB hydrolase-1" evidence="1">
    <location>
        <begin position="4"/>
        <end position="215"/>
    </location>
</feature>
<keyword evidence="5" id="KW-1185">Reference proteome</keyword>
<evidence type="ECO:0000259" key="1">
    <source>
        <dbReference type="Pfam" id="PF12697"/>
    </source>
</evidence>
<dbReference type="GO" id="GO:0016787">
    <property type="term" value="F:hydrolase activity"/>
    <property type="evidence" value="ECO:0007669"/>
    <property type="project" value="UniProtKB-KW"/>
</dbReference>
<evidence type="ECO:0000313" key="3">
    <source>
        <dbReference type="EMBL" id="NEW58640.1"/>
    </source>
</evidence>
<dbReference type="Proteomes" id="UP000468928">
    <property type="component" value="Unassembled WGS sequence"/>
</dbReference>
<dbReference type="Proteomes" id="UP000470876">
    <property type="component" value="Unassembled WGS sequence"/>
</dbReference>
<dbReference type="InterPro" id="IPR029058">
    <property type="entry name" value="AB_hydrolase_fold"/>
</dbReference>
<gene>
    <name evidence="2" type="ORF">GV789_16940</name>
    <name evidence="3" type="ORF">GV794_23775</name>
</gene>
<keyword evidence="2" id="KW-0378">Hydrolase</keyword>
<dbReference type="RefSeq" id="WP_163829547.1">
    <property type="nucleotide sequence ID" value="NZ_JAAGUX010000059.1"/>
</dbReference>
<name>A0A6P1DBU3_9NOCA</name>
<evidence type="ECO:0000313" key="4">
    <source>
        <dbReference type="Proteomes" id="UP000468928"/>
    </source>
</evidence>
<accession>A0A6P1DBU3</accession>
<dbReference type="SUPFAM" id="SSF53474">
    <property type="entry name" value="alpha/beta-Hydrolases"/>
    <property type="match status" value="1"/>
</dbReference>
<dbReference type="Pfam" id="PF12697">
    <property type="entry name" value="Abhydrolase_6"/>
    <property type="match status" value="1"/>
</dbReference>
<evidence type="ECO:0000313" key="2">
    <source>
        <dbReference type="EMBL" id="NEW46123.1"/>
    </source>
</evidence>
<comment type="caution">
    <text evidence="2">The sequence shown here is derived from an EMBL/GenBank/DDBJ whole genome shotgun (WGS) entry which is preliminary data.</text>
</comment>
<sequence>MTTFVLVHGAWHGPWAWSRVVPLLDAAGARTLAPDLSDVGDYGLHDHAAIVAAALDAAHDAVVLVGHSYSGLVVREAADVRPDVVDHIVLVDGWAGPNGAGLFDLAPDAFVTSVRAAAEARGEGRWIPAPPPAAFGILDPDDAQWLSARLRPQPLRTFTDPTRLSGAVDRIPGTAIYCRPQTYSFEQFGAALGYRTRALDGAHDVMLTHPESLARMLLDASLVQNQEVRSLE</sequence>
<dbReference type="AlphaFoldDB" id="A0A6P1DBU3"/>
<dbReference type="EMBL" id="JAAGUZ010000042">
    <property type="protein sequence ID" value="NEW46123.1"/>
    <property type="molecule type" value="Genomic_DNA"/>
</dbReference>
<dbReference type="PANTHER" id="PTHR37017:SF11">
    <property type="entry name" value="ESTERASE_LIPASE_THIOESTERASE DOMAIN-CONTAINING PROTEIN"/>
    <property type="match status" value="1"/>
</dbReference>
<dbReference type="Gene3D" id="3.40.50.1820">
    <property type="entry name" value="alpha/beta hydrolase"/>
    <property type="match status" value="1"/>
</dbReference>
<evidence type="ECO:0000313" key="5">
    <source>
        <dbReference type="Proteomes" id="UP000470876"/>
    </source>
</evidence>
<dbReference type="InterPro" id="IPR000073">
    <property type="entry name" value="AB_hydrolase_1"/>
</dbReference>
<dbReference type="PANTHER" id="PTHR37017">
    <property type="entry name" value="AB HYDROLASE-1 DOMAIN-CONTAINING PROTEIN-RELATED"/>
    <property type="match status" value="1"/>
</dbReference>